<accession>A0A366K9B6</accession>
<feature type="transmembrane region" description="Helical" evidence="2">
    <location>
        <begin position="12"/>
        <end position="30"/>
    </location>
</feature>
<name>A0A366K9B6_9BIFI</name>
<keyword evidence="2" id="KW-1133">Transmembrane helix</keyword>
<proteinExistence type="predicted"/>
<keyword evidence="4" id="KW-1185">Reference proteome</keyword>
<feature type="transmembrane region" description="Helical" evidence="2">
    <location>
        <begin position="198"/>
        <end position="217"/>
    </location>
</feature>
<dbReference type="Proteomes" id="UP000252530">
    <property type="component" value="Unassembled WGS sequence"/>
</dbReference>
<evidence type="ECO:0000313" key="4">
    <source>
        <dbReference type="Proteomes" id="UP000252530"/>
    </source>
</evidence>
<evidence type="ECO:0000256" key="2">
    <source>
        <dbReference type="SAM" id="Phobius"/>
    </source>
</evidence>
<protein>
    <recommendedName>
        <fullName evidence="5">Pilus assembly protein</fullName>
    </recommendedName>
</protein>
<dbReference type="EMBL" id="PDCG01000012">
    <property type="protein sequence ID" value="RBP97241.1"/>
    <property type="molecule type" value="Genomic_DNA"/>
</dbReference>
<gene>
    <name evidence="3" type="ORF">CRD60_07845</name>
</gene>
<feature type="transmembrane region" description="Helical" evidence="2">
    <location>
        <begin position="168"/>
        <end position="186"/>
    </location>
</feature>
<dbReference type="AlphaFoldDB" id="A0A366K9B6"/>
<evidence type="ECO:0000256" key="1">
    <source>
        <dbReference type="SAM" id="MobiDB-lite"/>
    </source>
</evidence>
<feature type="compositionally biased region" description="Low complexity" evidence="1">
    <location>
        <begin position="249"/>
        <end position="266"/>
    </location>
</feature>
<keyword evidence="2" id="KW-0812">Transmembrane</keyword>
<keyword evidence="2" id="KW-0472">Membrane</keyword>
<reference evidence="3 4" key="1">
    <citation type="submission" date="2017-10" db="EMBL/GenBank/DDBJ databases">
        <title>Bifidobacterium xylocopum sp. nov. and Bifidobacterium aemilianum sp. nov., from the carpenter bee (Xylocopa violacea) digestive tract.</title>
        <authorList>
            <person name="Alberoni D."/>
            <person name="Baffoni L."/>
            <person name="Di Gioia D."/>
            <person name="Gaggia F."/>
            <person name="Biavati B."/>
        </authorList>
    </citation>
    <scope>NUCLEOTIDE SEQUENCE [LARGE SCALE GENOMIC DNA]</scope>
    <source>
        <strain evidence="3 4">XV10</strain>
    </source>
</reference>
<evidence type="ECO:0000313" key="3">
    <source>
        <dbReference type="EMBL" id="RBP97241.1"/>
    </source>
</evidence>
<feature type="compositionally biased region" description="Gly residues" evidence="1">
    <location>
        <begin position="267"/>
        <end position="282"/>
    </location>
</feature>
<comment type="caution">
    <text evidence="3">The sequence shown here is derived from an EMBL/GenBank/DDBJ whole genome shotgun (WGS) entry which is preliminary data.</text>
</comment>
<feature type="region of interest" description="Disordered" evidence="1">
    <location>
        <begin position="228"/>
        <end position="282"/>
    </location>
</feature>
<sequence length="282" mass="29376">MQAGHGKGAMMAADGWAGMLLGLTLGLFWIQRSQAWGRGHLGNASLRPSEQRTTGQGLDATLADAIAHVASGGNLADLFPTAEGSRDPWSSSLVRQTILPVLQAQASPKDSLEELTLVADGISLAGRLSQTLGSPIRDCLQAVLEDQGRRHMLDDLTTKAFAVPRMTIRLLSALPLLTLAFAYLMGAQPHRFLLASPQGLACLALGLCSYAAGMVWVRSLMAKAGRRAGSSAIRTGRHRASGREKNPGRGRSAAAGTGTGRAAHIGIGKGKVGRGGRAGGRS</sequence>
<organism evidence="3 4">
    <name type="scientific">Bifidobacterium aemilianum</name>
    <dbReference type="NCBI Taxonomy" id="2493120"/>
    <lineage>
        <taxon>Bacteria</taxon>
        <taxon>Bacillati</taxon>
        <taxon>Actinomycetota</taxon>
        <taxon>Actinomycetes</taxon>
        <taxon>Bifidobacteriales</taxon>
        <taxon>Bifidobacteriaceae</taxon>
        <taxon>Bifidobacterium</taxon>
    </lineage>
</organism>
<evidence type="ECO:0008006" key="5">
    <source>
        <dbReference type="Google" id="ProtNLM"/>
    </source>
</evidence>